<dbReference type="AlphaFoldDB" id="A0A6P8R6W9"/>
<dbReference type="GO" id="GO:0007265">
    <property type="term" value="P:Ras protein signal transduction"/>
    <property type="evidence" value="ECO:0007669"/>
    <property type="project" value="TreeGrafter"/>
</dbReference>
<dbReference type="SMART" id="SM01244">
    <property type="entry name" value="IRS"/>
    <property type="match status" value="1"/>
</dbReference>
<dbReference type="OrthoDB" id="6020914at2759"/>
<dbReference type="FunCoup" id="A0A6P8R6W9">
    <property type="interactions" value="727"/>
</dbReference>
<dbReference type="GeneID" id="117362953"/>
<keyword evidence="5" id="KW-1185">Reference proteome</keyword>
<evidence type="ECO:0000259" key="4">
    <source>
        <dbReference type="PROSITE" id="PS51064"/>
    </source>
</evidence>
<dbReference type="KEGG" id="gsh:117362953"/>
<dbReference type="Gene3D" id="2.30.29.30">
    <property type="entry name" value="Pleckstrin-homology domain (PH domain)/Phosphotyrosine-binding domain (PTB)"/>
    <property type="match status" value="2"/>
</dbReference>
<evidence type="ECO:0000313" key="6">
    <source>
        <dbReference type="RefSeq" id="XP_033805934.1"/>
    </source>
</evidence>
<keyword evidence="2" id="KW-0597">Phosphoprotein</keyword>
<dbReference type="Pfam" id="PF00169">
    <property type="entry name" value="PH"/>
    <property type="match status" value="1"/>
</dbReference>
<gene>
    <name evidence="6" type="primary">DOK2</name>
</gene>
<protein>
    <submittedName>
        <fullName evidence="6">Docking protein 2</fullName>
    </submittedName>
</protein>
<feature type="domain" description="IRS-type PTB" evidence="4">
    <location>
        <begin position="148"/>
        <end position="252"/>
    </location>
</feature>
<dbReference type="PANTHER" id="PTHR21258:SF14">
    <property type="entry name" value="DOCKING PROTEIN 2"/>
    <property type="match status" value="1"/>
</dbReference>
<dbReference type="SMART" id="SM00310">
    <property type="entry name" value="PTBI"/>
    <property type="match status" value="1"/>
</dbReference>
<dbReference type="PROSITE" id="PS50003">
    <property type="entry name" value="PH_DOMAIN"/>
    <property type="match status" value="1"/>
</dbReference>
<dbReference type="PANTHER" id="PTHR21258">
    <property type="entry name" value="DOCKING PROTEIN RELATED"/>
    <property type="match status" value="1"/>
</dbReference>
<dbReference type="GO" id="GO:0005737">
    <property type="term" value="C:cytoplasm"/>
    <property type="evidence" value="ECO:0007669"/>
    <property type="project" value="TreeGrafter"/>
</dbReference>
<proteinExistence type="inferred from homology"/>
<dbReference type="SUPFAM" id="SSF50729">
    <property type="entry name" value="PH domain-like"/>
    <property type="match status" value="2"/>
</dbReference>
<accession>A0A6P8R6W9</accession>
<dbReference type="Pfam" id="PF02174">
    <property type="entry name" value="IRS"/>
    <property type="match status" value="1"/>
</dbReference>
<dbReference type="InterPro" id="IPR050996">
    <property type="entry name" value="Docking_Protein_DOK"/>
</dbReference>
<dbReference type="GO" id="GO:0043410">
    <property type="term" value="P:positive regulation of MAPK cascade"/>
    <property type="evidence" value="ECO:0007669"/>
    <property type="project" value="TreeGrafter"/>
</dbReference>
<evidence type="ECO:0000256" key="1">
    <source>
        <dbReference type="ARBA" id="ARBA00010955"/>
    </source>
</evidence>
<dbReference type="InterPro" id="IPR037751">
    <property type="entry name" value="Dok1/2/3_PTB"/>
</dbReference>
<dbReference type="GO" id="GO:0007169">
    <property type="term" value="P:cell surface receptor protein tyrosine kinase signaling pathway"/>
    <property type="evidence" value="ECO:0007669"/>
    <property type="project" value="TreeGrafter"/>
</dbReference>
<reference evidence="6" key="1">
    <citation type="submission" date="2025-08" db="UniProtKB">
        <authorList>
            <consortium name="RefSeq"/>
        </authorList>
    </citation>
    <scope>IDENTIFICATION</scope>
</reference>
<comment type="similarity">
    <text evidence="1">Belongs to the DOK family. Type A subfamily.</text>
</comment>
<organism evidence="5 6">
    <name type="scientific">Geotrypetes seraphini</name>
    <name type="common">Gaboon caecilian</name>
    <name type="synonym">Caecilia seraphini</name>
    <dbReference type="NCBI Taxonomy" id="260995"/>
    <lineage>
        <taxon>Eukaryota</taxon>
        <taxon>Metazoa</taxon>
        <taxon>Chordata</taxon>
        <taxon>Craniata</taxon>
        <taxon>Vertebrata</taxon>
        <taxon>Euteleostomi</taxon>
        <taxon>Amphibia</taxon>
        <taxon>Gymnophiona</taxon>
        <taxon>Geotrypetes</taxon>
    </lineage>
</organism>
<dbReference type="InterPro" id="IPR011993">
    <property type="entry name" value="PH-like_dom_sf"/>
</dbReference>
<name>A0A6P8R6W9_GEOSA</name>
<evidence type="ECO:0000259" key="3">
    <source>
        <dbReference type="PROSITE" id="PS50003"/>
    </source>
</evidence>
<dbReference type="RefSeq" id="XP_033805934.1">
    <property type="nucleotide sequence ID" value="XM_033950043.1"/>
</dbReference>
<sequence length="537" mass="60502">MIMEDIVKQGLLILQQQHKFGKKWKKYWAILFKESSCSIARLELFEGCSPPEKVKKQDSKKLIRMSDCVFVAEASGESSPKDTSPFLLETTDKLYLFAAEIPEQVGWISSLCDLAFPRQEWKGRGKDALPSSSLSMEDNSLYSEGMTVMKEFNVTVKKTSTSERCGFWGPYILKTEAEALQLHELNTGDICGTWPYRFLRRFGRDKVTFSFEAGRRCASGEGNFEFETRQGNEIFQAIESAIAAQRCSGREKPLKDIYSTVAKPGTVGEERTKEAKEASSTNNWLEAPGGRNLHPTGTRCLSLKSNLESKMASFTSFSSCPISSAHTLPLREKVLQPQDIQCLYSEPQLLAPRNSKDSKKKTMKQDQEAYLAESEYAVPFDTIAKSLMSTSFVSFLCSQEDRQLAPKPSVNSCLSPDALYDSINELLTTRQQPPTGSKTENIYDEPEGVAGHMVYDEPEDIRSEAWKLQATNQEMAGHEYPYHSELDDYAVPKPGMESVHPKKAITIQGRMEEQGDQDWLVEQEYDNVLQCLRKKTG</sequence>
<dbReference type="PROSITE" id="PS51064">
    <property type="entry name" value="IRS_PTB"/>
    <property type="match status" value="1"/>
</dbReference>
<dbReference type="InParanoid" id="A0A6P8R6W9"/>
<dbReference type="InterPro" id="IPR002404">
    <property type="entry name" value="IRS_PTB"/>
</dbReference>
<dbReference type="Proteomes" id="UP000515159">
    <property type="component" value="Chromosome 6"/>
</dbReference>
<dbReference type="SMART" id="SM00233">
    <property type="entry name" value="PH"/>
    <property type="match status" value="1"/>
</dbReference>
<feature type="domain" description="PH" evidence="3">
    <location>
        <begin position="5"/>
        <end position="116"/>
    </location>
</feature>
<dbReference type="CDD" id="cd01203">
    <property type="entry name" value="PTB_DOK1_DOK2_DOK3"/>
    <property type="match status" value="1"/>
</dbReference>
<dbReference type="CTD" id="9046"/>
<evidence type="ECO:0000313" key="5">
    <source>
        <dbReference type="Proteomes" id="UP000515159"/>
    </source>
</evidence>
<dbReference type="InterPro" id="IPR001849">
    <property type="entry name" value="PH_domain"/>
</dbReference>
<evidence type="ECO:0000256" key="2">
    <source>
        <dbReference type="ARBA" id="ARBA00022553"/>
    </source>
</evidence>